<reference evidence="2" key="1">
    <citation type="journal article" date="2023" name="G3 (Bethesda)">
        <title>A reference genome for the long-term kleptoplast-retaining sea slug Elysia crispata morphotype clarki.</title>
        <authorList>
            <person name="Eastman K.E."/>
            <person name="Pendleton A.L."/>
            <person name="Shaikh M.A."/>
            <person name="Suttiyut T."/>
            <person name="Ogas R."/>
            <person name="Tomko P."/>
            <person name="Gavelis G."/>
            <person name="Widhalm J.R."/>
            <person name="Wisecaver J.H."/>
        </authorList>
    </citation>
    <scope>NUCLEOTIDE SEQUENCE</scope>
    <source>
        <strain evidence="2">ECLA1</strain>
    </source>
</reference>
<evidence type="ECO:0000313" key="2">
    <source>
        <dbReference type="EMBL" id="KAK3734682.1"/>
    </source>
</evidence>
<dbReference type="Proteomes" id="UP001283361">
    <property type="component" value="Unassembled WGS sequence"/>
</dbReference>
<name>A0AAE1CTM5_9GAST</name>
<feature type="non-terminal residue" evidence="2">
    <location>
        <position position="1"/>
    </location>
</feature>
<proteinExistence type="predicted"/>
<organism evidence="2 3">
    <name type="scientific">Elysia crispata</name>
    <name type="common">lettuce slug</name>
    <dbReference type="NCBI Taxonomy" id="231223"/>
    <lineage>
        <taxon>Eukaryota</taxon>
        <taxon>Metazoa</taxon>
        <taxon>Spiralia</taxon>
        <taxon>Lophotrochozoa</taxon>
        <taxon>Mollusca</taxon>
        <taxon>Gastropoda</taxon>
        <taxon>Heterobranchia</taxon>
        <taxon>Euthyneura</taxon>
        <taxon>Panpulmonata</taxon>
        <taxon>Sacoglossa</taxon>
        <taxon>Placobranchoidea</taxon>
        <taxon>Plakobranchidae</taxon>
        <taxon>Elysia</taxon>
    </lineage>
</organism>
<feature type="region of interest" description="Disordered" evidence="1">
    <location>
        <begin position="1"/>
        <end position="54"/>
    </location>
</feature>
<gene>
    <name evidence="2" type="ORF">RRG08_057806</name>
</gene>
<accession>A0AAE1CTM5</accession>
<feature type="compositionally biased region" description="Polar residues" evidence="1">
    <location>
        <begin position="1"/>
        <end position="24"/>
    </location>
</feature>
<comment type="caution">
    <text evidence="2">The sequence shown here is derived from an EMBL/GenBank/DDBJ whole genome shotgun (WGS) entry which is preliminary data.</text>
</comment>
<keyword evidence="3" id="KW-1185">Reference proteome</keyword>
<dbReference type="EMBL" id="JAWDGP010006839">
    <property type="protein sequence ID" value="KAK3734682.1"/>
    <property type="molecule type" value="Genomic_DNA"/>
</dbReference>
<dbReference type="AlphaFoldDB" id="A0AAE1CTM5"/>
<evidence type="ECO:0000313" key="3">
    <source>
        <dbReference type="Proteomes" id="UP001283361"/>
    </source>
</evidence>
<feature type="compositionally biased region" description="Basic and acidic residues" evidence="1">
    <location>
        <begin position="36"/>
        <end position="46"/>
    </location>
</feature>
<sequence length="54" mass="5624">KGSNFLSTPTLSGCGSVSWSSYDEISTPPGGTGDTADSRDRGDIKGFPRPSAFR</sequence>
<evidence type="ECO:0000256" key="1">
    <source>
        <dbReference type="SAM" id="MobiDB-lite"/>
    </source>
</evidence>
<protein>
    <submittedName>
        <fullName evidence="2">Uncharacterized protein</fullName>
    </submittedName>
</protein>